<protein>
    <submittedName>
        <fullName evidence="1">Uncharacterized protein</fullName>
    </submittedName>
</protein>
<sequence>MGPGSEHQQSRQVKGPNTLKIILRLQMQTDDRQFPFELPAPSLLATGCVDTHLVSRTWQVQQAFGQPGALSLVKPSTCLKCQHGLQDERPNPLNITQWLAPKYPPAPIRTYFREWVRLGKDPLVLTAEPNCEWGPMFYLNSGHSGWRCEQDYPDDSSQVAAVAFLSSLAADWLCCLLMIKHWEVCCVCCVC</sequence>
<name>A0AC60A797_RANTA</name>
<accession>A0AC60A797</accession>
<dbReference type="EMBL" id="OX596093">
    <property type="protein sequence ID" value="CAN0567802.1"/>
    <property type="molecule type" value="Genomic_DNA"/>
</dbReference>
<reference evidence="1" key="1">
    <citation type="submission" date="2023-05" db="EMBL/GenBank/DDBJ databases">
        <authorList>
            <consortium name="ELIXIR-Norway"/>
        </authorList>
    </citation>
    <scope>NUCLEOTIDE SEQUENCE</scope>
</reference>
<evidence type="ECO:0000313" key="1">
    <source>
        <dbReference type="EMBL" id="CAN0567802.1"/>
    </source>
</evidence>
<reference evidence="1" key="2">
    <citation type="submission" date="2025-03" db="EMBL/GenBank/DDBJ databases">
        <authorList>
            <consortium name="ELIXIR-Norway"/>
            <consortium name="Elixir Norway"/>
        </authorList>
    </citation>
    <scope>NUCLEOTIDE SEQUENCE</scope>
</reference>
<proteinExistence type="predicted"/>
<gene>
    <name evidence="1" type="ORF">MRATA1EN22A_LOCUS27701</name>
</gene>
<organism evidence="1 2">
    <name type="scientific">Rangifer tarandus platyrhynchus</name>
    <name type="common">Svalbard reindeer</name>
    <dbReference type="NCBI Taxonomy" id="3082113"/>
    <lineage>
        <taxon>Eukaryota</taxon>
        <taxon>Metazoa</taxon>
        <taxon>Chordata</taxon>
        <taxon>Craniata</taxon>
        <taxon>Vertebrata</taxon>
        <taxon>Euteleostomi</taxon>
        <taxon>Mammalia</taxon>
        <taxon>Eutheria</taxon>
        <taxon>Laurasiatheria</taxon>
        <taxon>Artiodactyla</taxon>
        <taxon>Ruminantia</taxon>
        <taxon>Pecora</taxon>
        <taxon>Cervidae</taxon>
        <taxon>Odocoileinae</taxon>
        <taxon>Rangifer</taxon>
    </lineage>
</organism>
<dbReference type="Proteomes" id="UP001162501">
    <property type="component" value="Chromosome 9"/>
</dbReference>
<evidence type="ECO:0000313" key="2">
    <source>
        <dbReference type="Proteomes" id="UP001162501"/>
    </source>
</evidence>